<evidence type="ECO:0000256" key="2">
    <source>
        <dbReference type="ARBA" id="ARBA00010532"/>
    </source>
</evidence>
<evidence type="ECO:0000313" key="8">
    <source>
        <dbReference type="EMBL" id="ETV74827.1"/>
    </source>
</evidence>
<organism evidence="8">
    <name type="scientific">Aphanomyces astaci</name>
    <name type="common">Crayfish plague agent</name>
    <dbReference type="NCBI Taxonomy" id="112090"/>
    <lineage>
        <taxon>Eukaryota</taxon>
        <taxon>Sar</taxon>
        <taxon>Stramenopiles</taxon>
        <taxon>Oomycota</taxon>
        <taxon>Saprolegniomycetes</taxon>
        <taxon>Saprolegniales</taxon>
        <taxon>Verrucalvaceae</taxon>
        <taxon>Aphanomyces</taxon>
    </lineage>
</organism>
<dbReference type="GO" id="GO:0005044">
    <property type="term" value="F:scavenger receptor activity"/>
    <property type="evidence" value="ECO:0007669"/>
    <property type="project" value="TreeGrafter"/>
</dbReference>
<protein>
    <submittedName>
        <fullName evidence="8">Uncharacterized protein</fullName>
    </submittedName>
</protein>
<feature type="transmembrane region" description="Helical" evidence="7">
    <location>
        <begin position="2237"/>
        <end position="2256"/>
    </location>
</feature>
<dbReference type="PRINTS" id="PR01609">
    <property type="entry name" value="CD36FAMILY"/>
</dbReference>
<proteinExistence type="inferred from homology"/>
<dbReference type="GO" id="GO:0016020">
    <property type="term" value="C:membrane"/>
    <property type="evidence" value="ECO:0007669"/>
    <property type="project" value="UniProtKB-SubCell"/>
</dbReference>
<dbReference type="RefSeq" id="XP_009835914.1">
    <property type="nucleotide sequence ID" value="XM_009837612.1"/>
</dbReference>
<dbReference type="PANTHER" id="PTHR11923:SF51">
    <property type="entry name" value="LYSOSOME MEMBRANE PROTEIN 2"/>
    <property type="match status" value="1"/>
</dbReference>
<evidence type="ECO:0000256" key="3">
    <source>
        <dbReference type="ARBA" id="ARBA00022692"/>
    </source>
</evidence>
<evidence type="ECO:0000256" key="1">
    <source>
        <dbReference type="ARBA" id="ARBA00004370"/>
    </source>
</evidence>
<reference evidence="8" key="1">
    <citation type="submission" date="2013-12" db="EMBL/GenBank/DDBJ databases">
        <title>The Genome Sequence of Aphanomyces astaci APO3.</title>
        <authorList>
            <consortium name="The Broad Institute Genomics Platform"/>
            <person name="Russ C."/>
            <person name="Tyler B."/>
            <person name="van West P."/>
            <person name="Dieguez-Uribeondo J."/>
            <person name="Young S.K."/>
            <person name="Zeng Q."/>
            <person name="Gargeya S."/>
            <person name="Fitzgerald M."/>
            <person name="Abouelleil A."/>
            <person name="Alvarado L."/>
            <person name="Chapman S.B."/>
            <person name="Gainer-Dewar J."/>
            <person name="Goldberg J."/>
            <person name="Griggs A."/>
            <person name="Gujja S."/>
            <person name="Hansen M."/>
            <person name="Howarth C."/>
            <person name="Imamovic A."/>
            <person name="Ireland A."/>
            <person name="Larimer J."/>
            <person name="McCowan C."/>
            <person name="Murphy C."/>
            <person name="Pearson M."/>
            <person name="Poon T.W."/>
            <person name="Priest M."/>
            <person name="Roberts A."/>
            <person name="Saif S."/>
            <person name="Shea T."/>
            <person name="Sykes S."/>
            <person name="Wortman J."/>
            <person name="Nusbaum C."/>
            <person name="Birren B."/>
        </authorList>
    </citation>
    <scope>NUCLEOTIDE SEQUENCE [LARGE SCALE GENOMIC DNA]</scope>
    <source>
        <strain evidence="8">APO3</strain>
    </source>
</reference>
<evidence type="ECO:0000256" key="5">
    <source>
        <dbReference type="ARBA" id="ARBA00023136"/>
    </source>
</evidence>
<comment type="subcellular location">
    <subcellularLocation>
        <location evidence="1">Membrane</location>
    </subcellularLocation>
</comment>
<keyword evidence="6" id="KW-0325">Glycoprotein</keyword>
<dbReference type="EMBL" id="KI913143">
    <property type="protein sequence ID" value="ETV74827.1"/>
    <property type="molecule type" value="Genomic_DNA"/>
</dbReference>
<sequence>MCVVVAICLLVVGIVLLSYGGINATYKTKRIQLAQPQLPISTDPAAYSAFLASPTIGYHLQEPQSTSFYVFNVTNAGEVVQGALPLVQQVGPYVYTQTSEKLGVAVSTAAAAATVSYRVHTSYQFDALRSNGSESDVITNVNVTYARTLAKLAAAGFSERMLAASFAHTQLTSFEAFFRGPFLAQTKQRALGSYLQFMDTSVRQAALPAALTAFRAQVASQTLPQHATHLLSHVRQARVPGMLSSLYDSFLVQYIPATLTGQYDSLSRLSLPRVLSNVVSRMTVEVTPSVTLRRERQLRQEATPALLSTMLPRVLENIALPYIVQEYMEQACFEAVPSMLNTIKNELVQAAVAQRILPTEAHQNTLLLWMQSESPSTSWTNVDALVGGTPTGVPRVGFELNSIPVASNSTVSRTLSLEVAALLFHEKANVEFSLLTYDRADTTRGFGLWKQAVALNADAIARLLAGVNNEVATPSDYLTLAQILGIRDYILYWSQSSIVRRDRQRYWAMAYTARTTNSLPEPDVDLDWETAGVQPGFSLVAVGGTDVGLSDATVAKLWDGTTSPSFLSPQGYILWSQAMASDTTAKTSIATTFGLSSPQLNSILDWLTGVVTSATFKRHVVRHWAQGGTSPSPFNNVTDVQWFDLEPAIGLAQGGFELPYDATLSWPDTLAEMLWDSTQPQAFVSTAGFNTWKTILVTPTGLSDMTTALNGLGHGTVTERHVRQVSTWLQQWIDNKLFVQAIHQWWRDPATYPWLLPSQAPFALNRPALSAAATEALWDASSDISILHVVGYSKWMTMQNSSSSLLSSWNAQIVATCANLTGGANSAVFATGLAGSCGLATLPDVAVVQLYVQHMAQDPYVKAALLAQWRCGTTDIWDVEPYRDGLQGGWELCRNRTTCGLASANNTVCAVPTTAFQVWDPSAAASLVNPITFQNVWLPLLVVASSSSTTITTSAAQAAVATAFGQPQWLPWMEVVSQWVASWVSNEVLMWDVLGLWMQATCDGGAAVGAPITTSVVTTDAACEPGLVDSTNETVYTSSMVGGRPTTYFTPEFNLLSASDVGTTTTIQRTQSVITCDSGMRTTTSTMQMYTTTTCLMADTDPAMPGLQRGFELNAVTTTLTIDVVQNLWTPSKPYSFLNPVALDVYWSKAADSPAKLAALLQLVHVDAPNVSADDLNAINLWLKAWRHNDLMSLFVLRGWLAPTNATIETFDLDPRTPAVETGFELRWVPAMMAATSYPTLSQAQYLWDDGNEFSFLTANTDNANVGFGAWVQAYSGAVPSSERLIAEYPPVAHVTRQTQTANVTIVGNIQAATGLTASQIQAIATWLLMWPDHAFLWQDVLSQWRTQTTQFTDTPARWNVATLDTSNGGSTSLSGFELPVPMPPAVSISPSQARQLWDVYTPYSFLNPKMLVVWCFASSPSPPLACPHLTDVTGSATAESAQSLLLATLLMFQTTVYAATSFVGVSSSPVDRARNFLSTVSGLSTPSIVAVATWLTRLPTASTAYQYLMLRQWQQPSLPLDPRCVGFEVSFVYNTTAAAIPRNVTPASMVANVACAPLSTDLARRVWESSDPLLSFTNAGGIAAWLAPTLTMPGLLACQVTQIQQWLTSWQAHPFLRQIVEYRWFSSCSTVSPCANLTQSLFDPQRGFEVALEPSANVTTWQTVAQVVWDRDSPLSFLHPSGFKVWRTLLTSCTTSNLADATCAAAVNAQPLPTALSFLVSSILPLVQNGKLSDVQDAVYTIGYVWLLRLLDTGDFSSYLLRQVGSGATTVRSLATQQWINGTVFNFTNVASLADVVTTDTWNVTSQSVLSVPLPHMAGPPELRTYCDRRKDNTAPCGLGDRYTIDDAAASATLSLFTDPTKVSVGGLTVARGVVVLDLYLAQPFTTADECAAHAAVLASLFTRPITNTTSNSTTNNTSQCWPVSNAFWLNTFPLLAVPSTQLTDMQMYLRHVATTFGYARPAALPLGSYLTQQSVRSLLWANPATATTTSSSSFATPTSTLPLPNIQFPATDSLAQRTPLVANVTGNQSTTITSLGLSSSKYGCVIAQVASPTNGISGGGIEYQDPTCSYTDGSVFPPGAPSSLSFFWSFGRQILNLTFSSTTTRFGVALRRYTWRPTVWLRTSATLYDDLPVTVTSPHLYNLTSPAVPFAAGLSPDAQAHATVVDVEPLTGLVLHSRMNWQVNVQIGPTAEWFPNLTSAFVPVFWTRHERSAAPSAFESYGDLTDAGPFAAEKVAIWELVGGALCVGLGVHLFRRMHLTRQRSVRLIQPDLVDDESSATVDSLLHATAIAEDDAKRQ</sequence>
<dbReference type="PANTHER" id="PTHR11923">
    <property type="entry name" value="SCAVENGER RECEPTOR CLASS B TYPE-1 SR-B1"/>
    <property type="match status" value="1"/>
</dbReference>
<keyword evidence="5 7" id="KW-0472">Membrane</keyword>
<keyword evidence="4 7" id="KW-1133">Transmembrane helix</keyword>
<comment type="similarity">
    <text evidence="2">Belongs to the CD36 family.</text>
</comment>
<dbReference type="GO" id="GO:0005737">
    <property type="term" value="C:cytoplasm"/>
    <property type="evidence" value="ECO:0007669"/>
    <property type="project" value="TreeGrafter"/>
</dbReference>
<evidence type="ECO:0000256" key="7">
    <source>
        <dbReference type="SAM" id="Phobius"/>
    </source>
</evidence>
<dbReference type="STRING" id="112090.W4G527"/>
<keyword evidence="3 7" id="KW-0812">Transmembrane</keyword>
<accession>W4G527</accession>
<dbReference type="InterPro" id="IPR002159">
    <property type="entry name" value="CD36_fam"/>
</dbReference>
<dbReference type="Pfam" id="PF01130">
    <property type="entry name" value="CD36"/>
    <property type="match status" value="2"/>
</dbReference>
<name>W4G527_APHAT</name>
<dbReference type="GeneID" id="20812882"/>
<evidence type="ECO:0000256" key="6">
    <source>
        <dbReference type="ARBA" id="ARBA00023180"/>
    </source>
</evidence>
<dbReference type="VEuPathDB" id="FungiDB:H257_10886"/>
<evidence type="ECO:0000256" key="4">
    <source>
        <dbReference type="ARBA" id="ARBA00022989"/>
    </source>
</evidence>
<gene>
    <name evidence="8" type="ORF">H257_10886</name>
</gene>
<dbReference type="OrthoDB" id="514335at2759"/>